<feature type="compositionally biased region" description="Polar residues" evidence="1">
    <location>
        <begin position="796"/>
        <end position="806"/>
    </location>
</feature>
<feature type="region of interest" description="Disordered" evidence="1">
    <location>
        <begin position="733"/>
        <end position="932"/>
    </location>
</feature>
<name>A0A4S4N6J9_9APHY</name>
<gene>
    <name evidence="3" type="ORF">EUX98_g674</name>
</gene>
<dbReference type="InterPro" id="IPR014752">
    <property type="entry name" value="Arrestin-like_C"/>
</dbReference>
<evidence type="ECO:0000313" key="4">
    <source>
        <dbReference type="Proteomes" id="UP000308730"/>
    </source>
</evidence>
<feature type="compositionally biased region" description="Low complexity" evidence="1">
    <location>
        <begin position="25"/>
        <end position="54"/>
    </location>
</feature>
<reference evidence="3 4" key="1">
    <citation type="submission" date="2019-02" db="EMBL/GenBank/DDBJ databases">
        <title>Genome sequencing of the rare red list fungi Antrodiella citrinella (Flaviporus citrinellus).</title>
        <authorList>
            <person name="Buettner E."/>
            <person name="Kellner H."/>
        </authorList>
    </citation>
    <scope>NUCLEOTIDE SEQUENCE [LARGE SCALE GENOMIC DNA]</scope>
    <source>
        <strain evidence="3 4">DSM 108506</strain>
    </source>
</reference>
<evidence type="ECO:0000259" key="2">
    <source>
        <dbReference type="SMART" id="SM01017"/>
    </source>
</evidence>
<evidence type="ECO:0000256" key="1">
    <source>
        <dbReference type="SAM" id="MobiDB-lite"/>
    </source>
</evidence>
<sequence>MSHCAEGKRGRRSNHDKASGVESYRTTPRPVLSVPPSRTSSTSSSTSGTSSTHSYISECDIGFRSLKGMEGLKMAEHGDAMVEFDVSGDNSGMGSRFLEGNRFVLDPMTPGGGAIARTRPAYPTTQSGPGTVPPELSAEVSLSTHDTLLNIGRSHSHNAAELKALLGNSNARLKSNAVVLRPIDERSGGRKQKKSQAVCLEQAKPRARVEIDIVLESNTLVQGGYLRGCIKVRVRKRGKKEAPIFLTEGKLRVVGFESLPNDDNTYTFYQCSAPLSSVTDASRGLYDEPLGPDGFAQAVEGVHVLPFAMELPLDSSFGNAKGALSLSSGVNVRYVVMASLKVRDSGSGKRSIAHFYRNCEIWPSLDPSSILSVAPRPLQASTAKSFSLLSSQDQKARLSAQLHRLHWIAGQRCHVKILVHNGTHKPVKSCTLTLVRTTTLFKPKPALDAGGGNLLNSDPDACQTSTAHKAVGESTLELGQRSTKGYASAKGWWTGVKPGQELEFSHFLLLPTDALSVTRGRLLEVEYSIRVSISAGHLSSDVFVTLPVRIVNFISIDPPPTAALLSNNGAYFRSVQTQSSSSGADRWGTVNSDVTSGVMHVQDGPPPPTSLSDQSLFSEESSVSSSMQSLVPLALRAPHTKLRVANPDRSRAELTRVLSEASVYSTDSACVEPSSSSSGSAFGSIDSVADRDRTLTRKGRSARPMDLANLPLGSDDPSDVDVVLKTVLGDLRRGDNESCPRNISSADEDDEDGFYDDPSEDSGFGVTSAREGPEDVGYTSFKSRVQQKLAAAHNRGQGSAHTSDNSFDQDEEQTPRVGYDYTRRSNHIQIPSILRAGPPGGSGPAQDRKPPVPPRNIKRPRSIHASGGRPHGRSSLRGPRGQHEQTTIPRPTSSDSTGSSSDAYTSPVYTKNQRSSRSSRPSLDRGDSDTSVMIRIASLEARVRKNGTT</sequence>
<evidence type="ECO:0000313" key="3">
    <source>
        <dbReference type="EMBL" id="THH33561.1"/>
    </source>
</evidence>
<dbReference type="AlphaFoldDB" id="A0A4S4N6J9"/>
<dbReference type="SUPFAM" id="SSF81296">
    <property type="entry name" value="E set domains"/>
    <property type="match status" value="1"/>
</dbReference>
<dbReference type="Pfam" id="PF02752">
    <property type="entry name" value="Arrestin_C"/>
    <property type="match status" value="1"/>
</dbReference>
<feature type="compositionally biased region" description="Low complexity" evidence="1">
    <location>
        <begin position="674"/>
        <end position="687"/>
    </location>
</feature>
<feature type="region of interest" description="Disordered" evidence="1">
    <location>
        <begin position="1"/>
        <end position="54"/>
    </location>
</feature>
<proteinExistence type="predicted"/>
<comment type="caution">
    <text evidence="3">The sequence shown here is derived from an EMBL/GenBank/DDBJ whole genome shotgun (WGS) entry which is preliminary data.</text>
</comment>
<feature type="region of interest" description="Disordered" evidence="1">
    <location>
        <begin position="665"/>
        <end position="719"/>
    </location>
</feature>
<protein>
    <recommendedName>
        <fullName evidence="2">Arrestin C-terminal-like domain-containing protein</fullName>
    </recommendedName>
</protein>
<accession>A0A4S4N6J9</accession>
<feature type="region of interest" description="Disordered" evidence="1">
    <location>
        <begin position="596"/>
        <end position="618"/>
    </location>
</feature>
<dbReference type="EMBL" id="SGPM01000005">
    <property type="protein sequence ID" value="THH33561.1"/>
    <property type="molecule type" value="Genomic_DNA"/>
</dbReference>
<keyword evidence="4" id="KW-1185">Reference proteome</keyword>
<organism evidence="3 4">
    <name type="scientific">Antrodiella citrinella</name>
    <dbReference type="NCBI Taxonomy" id="2447956"/>
    <lineage>
        <taxon>Eukaryota</taxon>
        <taxon>Fungi</taxon>
        <taxon>Dikarya</taxon>
        <taxon>Basidiomycota</taxon>
        <taxon>Agaricomycotina</taxon>
        <taxon>Agaricomycetes</taxon>
        <taxon>Polyporales</taxon>
        <taxon>Steccherinaceae</taxon>
        <taxon>Antrodiella</taxon>
    </lineage>
</organism>
<feature type="compositionally biased region" description="Low complexity" evidence="1">
    <location>
        <begin position="892"/>
        <end position="906"/>
    </location>
</feature>
<feature type="compositionally biased region" description="Basic and acidic residues" evidence="1">
    <location>
        <begin position="1"/>
        <end position="19"/>
    </location>
</feature>
<feature type="domain" description="Arrestin C-terminal-like" evidence="2">
    <location>
        <begin position="392"/>
        <end position="558"/>
    </location>
</feature>
<dbReference type="SMART" id="SM01017">
    <property type="entry name" value="Arrestin_C"/>
    <property type="match status" value="1"/>
</dbReference>
<feature type="compositionally biased region" description="Acidic residues" evidence="1">
    <location>
        <begin position="746"/>
        <end position="760"/>
    </location>
</feature>
<dbReference type="InterPro" id="IPR014756">
    <property type="entry name" value="Ig_E-set"/>
</dbReference>
<dbReference type="Proteomes" id="UP000308730">
    <property type="component" value="Unassembled WGS sequence"/>
</dbReference>
<dbReference type="OrthoDB" id="298939at2759"/>
<dbReference type="Gene3D" id="2.60.40.640">
    <property type="match status" value="1"/>
</dbReference>
<dbReference type="InterPro" id="IPR011022">
    <property type="entry name" value="Arrestin_C-like"/>
</dbReference>